<dbReference type="SUPFAM" id="SSF52343">
    <property type="entry name" value="Ferredoxin reductase-like, C-terminal NADP-linked domain"/>
    <property type="match status" value="1"/>
</dbReference>
<dbReference type="PANTHER" id="PTHR11972">
    <property type="entry name" value="NADPH OXIDASE"/>
    <property type="match status" value="1"/>
</dbReference>
<dbReference type="InterPro" id="IPR039261">
    <property type="entry name" value="FNR_nucleotide-bd"/>
</dbReference>
<dbReference type="CDD" id="cd06186">
    <property type="entry name" value="NOX_Duox_like_FAD_NADP"/>
    <property type="match status" value="1"/>
</dbReference>
<evidence type="ECO:0000259" key="7">
    <source>
        <dbReference type="PROSITE" id="PS51384"/>
    </source>
</evidence>
<dbReference type="Pfam" id="PF08022">
    <property type="entry name" value="FAD_binding_8"/>
    <property type="match status" value="1"/>
</dbReference>
<reference evidence="9" key="1">
    <citation type="journal article" date="2010" name="Nat. Biotechnol.">
        <title>Draft genome sequence of the oilseed species Ricinus communis.</title>
        <authorList>
            <person name="Chan A.P."/>
            <person name="Crabtree J."/>
            <person name="Zhao Q."/>
            <person name="Lorenzi H."/>
            <person name="Orvis J."/>
            <person name="Puiu D."/>
            <person name="Melake-Berhan A."/>
            <person name="Jones K.M."/>
            <person name="Redman J."/>
            <person name="Chen G."/>
            <person name="Cahoon E.B."/>
            <person name="Gedil M."/>
            <person name="Stanke M."/>
            <person name="Haas B.J."/>
            <person name="Wortman J.R."/>
            <person name="Fraser-Liggett C.M."/>
            <person name="Ravel J."/>
            <person name="Rabinowicz P.D."/>
        </authorList>
    </citation>
    <scope>NUCLEOTIDE SEQUENCE [LARGE SCALE GENOMIC DNA]</scope>
    <source>
        <strain evidence="9">cv. Hale</strain>
    </source>
</reference>
<dbReference type="EC" id="1.6.3.1" evidence="8"/>
<dbReference type="SFLD" id="SFLDS00052">
    <property type="entry name" value="Ferric_Reductase_Domain"/>
    <property type="match status" value="1"/>
</dbReference>
<feature type="transmembrane region" description="Helical" evidence="6">
    <location>
        <begin position="263"/>
        <end position="280"/>
    </location>
</feature>
<dbReference type="Pfam" id="PF08030">
    <property type="entry name" value="NAD_binding_6"/>
    <property type="match status" value="1"/>
</dbReference>
<evidence type="ECO:0000256" key="6">
    <source>
        <dbReference type="SAM" id="Phobius"/>
    </source>
</evidence>
<dbReference type="EMBL" id="EQ973797">
    <property type="protein sequence ID" value="EEF46631.1"/>
    <property type="molecule type" value="Genomic_DNA"/>
</dbReference>
<dbReference type="InterPro" id="IPR013112">
    <property type="entry name" value="FAD-bd_8"/>
</dbReference>
<feature type="transmembrane region" description="Helical" evidence="6">
    <location>
        <begin position="32"/>
        <end position="52"/>
    </location>
</feature>
<dbReference type="eggNOG" id="KOG0039">
    <property type="taxonomic scope" value="Eukaryota"/>
</dbReference>
<dbReference type="SUPFAM" id="SSF63380">
    <property type="entry name" value="Riboflavin synthase domain-like"/>
    <property type="match status" value="1"/>
</dbReference>
<evidence type="ECO:0000313" key="9">
    <source>
        <dbReference type="Proteomes" id="UP000008311"/>
    </source>
</evidence>
<dbReference type="Proteomes" id="UP000008311">
    <property type="component" value="Unassembled WGS sequence"/>
</dbReference>
<proteinExistence type="predicted"/>
<dbReference type="GO" id="GO:0000293">
    <property type="term" value="F:ferric-chelate reductase activity"/>
    <property type="evidence" value="ECO:0000318"/>
    <property type="project" value="GO_Central"/>
</dbReference>
<evidence type="ECO:0000256" key="1">
    <source>
        <dbReference type="ARBA" id="ARBA00004141"/>
    </source>
</evidence>
<dbReference type="GO" id="GO:0016174">
    <property type="term" value="F:NAD(P)H oxidase H2O2-forming activity"/>
    <property type="evidence" value="ECO:0007669"/>
    <property type="project" value="UniProtKB-EC"/>
</dbReference>
<dbReference type="Gene3D" id="3.40.50.80">
    <property type="entry name" value="Nucleotide-binding domain of ferredoxin-NADP reductase (FNR) module"/>
    <property type="match status" value="2"/>
</dbReference>
<dbReference type="InParanoid" id="B9RPX3"/>
<accession>B9RPX3</accession>
<name>B9RPX3_RICCO</name>
<dbReference type="Pfam" id="PF01794">
    <property type="entry name" value="Ferric_reduct"/>
    <property type="match status" value="1"/>
</dbReference>
<dbReference type="GO" id="GO:0005886">
    <property type="term" value="C:plasma membrane"/>
    <property type="evidence" value="ECO:0000318"/>
    <property type="project" value="GO_Central"/>
</dbReference>
<feature type="transmembrane region" description="Helical" evidence="6">
    <location>
        <begin position="178"/>
        <end position="202"/>
    </location>
</feature>
<dbReference type="InterPro" id="IPR017938">
    <property type="entry name" value="Riboflavin_synthase-like_b-brl"/>
</dbReference>
<comment type="subcellular location">
    <subcellularLocation>
        <location evidence="1">Membrane</location>
        <topology evidence="1">Multi-pass membrane protein</topology>
    </subcellularLocation>
</comment>
<dbReference type="InterPro" id="IPR017927">
    <property type="entry name" value="FAD-bd_FR_type"/>
</dbReference>
<evidence type="ECO:0000256" key="4">
    <source>
        <dbReference type="ARBA" id="ARBA00023002"/>
    </source>
</evidence>
<feature type="transmembrane region" description="Helical" evidence="6">
    <location>
        <begin position="143"/>
        <end position="166"/>
    </location>
</feature>
<keyword evidence="4 8" id="KW-0560">Oxidoreductase</keyword>
<keyword evidence="9" id="KW-1185">Reference proteome</keyword>
<gene>
    <name evidence="8" type="ORF">RCOM_1543450</name>
</gene>
<feature type="transmembrane region" description="Helical" evidence="6">
    <location>
        <begin position="72"/>
        <end position="98"/>
    </location>
</feature>
<feature type="domain" description="FAD-binding FR-type" evidence="7">
    <location>
        <begin position="337"/>
        <end position="451"/>
    </location>
</feature>
<dbReference type="InterPro" id="IPR013130">
    <property type="entry name" value="Fe3_Rdtase_TM_dom"/>
</dbReference>
<dbReference type="PROSITE" id="PS51384">
    <property type="entry name" value="FAD_FR"/>
    <property type="match status" value="1"/>
</dbReference>
<feature type="transmembrane region" description="Helical" evidence="6">
    <location>
        <begin position="300"/>
        <end position="329"/>
    </location>
</feature>
<dbReference type="InterPro" id="IPR050369">
    <property type="entry name" value="RBOH/FRE"/>
</dbReference>
<feature type="transmembrane region" description="Helical" evidence="6">
    <location>
        <begin position="458"/>
        <end position="479"/>
    </location>
</feature>
<sequence length="597" mass="67665">MDESSSQALLLPNGNYEATAFVNKFLSTMLKWVLKFVMWAAFITWLLIIFIYPLQSVETLVTDWTDKIRDSFLGYTGSVFLLFSGPVIIIALLSVVYLNLSSGEGEIQEITGPKRPSYRMWTFPVLVEGPLGVVSAAELVGILLFAVYILWVAGVYAVQKLSIIFVNTEFTTLLKWSWFFRMTARGFGLVGAFCLSFMFIPVSRGSVLLRLLNIPFEHAIRYHIWLGHLCMCLFTLHGSFYFIGWIMSGEIPSELISWTPTDGANLAGIINIFFGWSIWITSLPFVRPKNFELFYYTHHLYIIFIIFFAMHVGNFFFCIAAGSIFLFMIDRFLRFCQSRKTVDIVSTTYFPCGVVELVLSRPECLNYNALSAVFLRFRGISFMQWHPFSVSSSPLNGKNCISILIKACGDWTSRLKDHISEENEEQEQLNLHHSSKLTASIEGPYGHELPYQLEYENLVLVAGGIGISPFIAILSDVIYRIKQGKPCLPRNIILVWTMKRSNELSILSTIGMESIRSLPFDKLHLEMLIYVTQQLETVLENEIFGSISKLSGYVDVGVIVCGPPTLEASVATECRSLNMSRKSNDPIFHFNSNSFSL</sequence>
<organism evidence="8 9">
    <name type="scientific">Ricinus communis</name>
    <name type="common">Castor bean</name>
    <dbReference type="NCBI Taxonomy" id="3988"/>
    <lineage>
        <taxon>Eukaryota</taxon>
        <taxon>Viridiplantae</taxon>
        <taxon>Streptophyta</taxon>
        <taxon>Embryophyta</taxon>
        <taxon>Tracheophyta</taxon>
        <taxon>Spermatophyta</taxon>
        <taxon>Magnoliopsida</taxon>
        <taxon>eudicotyledons</taxon>
        <taxon>Gunneridae</taxon>
        <taxon>Pentapetalae</taxon>
        <taxon>rosids</taxon>
        <taxon>fabids</taxon>
        <taxon>Malpighiales</taxon>
        <taxon>Euphorbiaceae</taxon>
        <taxon>Acalyphoideae</taxon>
        <taxon>Acalypheae</taxon>
        <taxon>Ricinus</taxon>
    </lineage>
</organism>
<evidence type="ECO:0000256" key="5">
    <source>
        <dbReference type="ARBA" id="ARBA00023136"/>
    </source>
</evidence>
<protein>
    <submittedName>
        <fullName evidence="8">Ferric-chelate reductase, putative</fullName>
        <ecNumber evidence="8">1.6.3.1</ecNumber>
    </submittedName>
</protein>
<feature type="transmembrane region" description="Helical" evidence="6">
    <location>
        <begin position="222"/>
        <end position="243"/>
    </location>
</feature>
<keyword evidence="3 6" id="KW-1133">Transmembrane helix</keyword>
<evidence type="ECO:0000256" key="3">
    <source>
        <dbReference type="ARBA" id="ARBA00022989"/>
    </source>
</evidence>
<dbReference type="AlphaFoldDB" id="B9RPX3"/>
<keyword evidence="2 6" id="KW-0812">Transmembrane</keyword>
<keyword evidence="5 6" id="KW-0472">Membrane</keyword>
<evidence type="ECO:0000256" key="2">
    <source>
        <dbReference type="ARBA" id="ARBA00022692"/>
    </source>
</evidence>
<dbReference type="InterPro" id="IPR013121">
    <property type="entry name" value="Fe_red_NAD-bd_6"/>
</dbReference>
<dbReference type="SFLD" id="SFLDG01168">
    <property type="entry name" value="Ferric_reductase_subgroup_(FRE"/>
    <property type="match status" value="1"/>
</dbReference>
<dbReference type="PANTHER" id="PTHR11972:SF69">
    <property type="entry name" value="FERRIC REDUCTION OXIDASE 6-RELATED"/>
    <property type="match status" value="1"/>
</dbReference>
<evidence type="ECO:0000313" key="8">
    <source>
        <dbReference type="EMBL" id="EEF46631.1"/>
    </source>
</evidence>